<dbReference type="InterPro" id="IPR050556">
    <property type="entry name" value="Type_II_TA_system_RNase"/>
</dbReference>
<dbReference type="InterPro" id="IPR029060">
    <property type="entry name" value="PIN-like_dom_sf"/>
</dbReference>
<feature type="binding site" evidence="8">
    <location>
        <position position="102"/>
    </location>
    <ligand>
        <name>Mg(2+)</name>
        <dbReference type="ChEBI" id="CHEBI:18420"/>
    </ligand>
</feature>
<dbReference type="Pfam" id="PF01850">
    <property type="entry name" value="PIN"/>
    <property type="match status" value="1"/>
</dbReference>
<evidence type="ECO:0000259" key="9">
    <source>
        <dbReference type="Pfam" id="PF01850"/>
    </source>
</evidence>
<dbReference type="CDD" id="cd18731">
    <property type="entry name" value="PIN_NgFitB-like"/>
    <property type="match status" value="1"/>
</dbReference>
<sequence>MIVADTNVLSEPLNKAPDQAVVSWLRDNGPNLALTTITVSELLYGVQRLPVGRRRTGLAAAVDRLIASARERLLVYDEEAARLHADLRVAREAEGRVTSLEDGMIAAIALAYGAQVATRNVAHFEGFGLEVVNPWEIPPAV</sequence>
<dbReference type="OrthoDB" id="9815354at2"/>
<dbReference type="PANTHER" id="PTHR33653:SF1">
    <property type="entry name" value="RIBONUCLEASE VAPC2"/>
    <property type="match status" value="1"/>
</dbReference>
<protein>
    <recommendedName>
        <fullName evidence="8">Ribonuclease VapC</fullName>
        <shortName evidence="8">RNase VapC</shortName>
        <ecNumber evidence="8">3.1.-.-</ecNumber>
    </recommendedName>
    <alternativeName>
        <fullName evidence="8">Toxin VapC</fullName>
    </alternativeName>
</protein>
<keyword evidence="8" id="KW-0800">Toxin</keyword>
<comment type="cofactor">
    <cofactor evidence="1 8">
        <name>Mg(2+)</name>
        <dbReference type="ChEBI" id="CHEBI:18420"/>
    </cofactor>
</comment>
<dbReference type="PANTHER" id="PTHR33653">
    <property type="entry name" value="RIBONUCLEASE VAPC2"/>
    <property type="match status" value="1"/>
</dbReference>
<dbReference type="SUPFAM" id="SSF88723">
    <property type="entry name" value="PIN domain-like"/>
    <property type="match status" value="1"/>
</dbReference>
<dbReference type="InterPro" id="IPR022907">
    <property type="entry name" value="VapC_family"/>
</dbReference>
<dbReference type="Gene3D" id="3.40.50.1010">
    <property type="entry name" value="5'-nuclease"/>
    <property type="match status" value="1"/>
</dbReference>
<evidence type="ECO:0000256" key="3">
    <source>
        <dbReference type="ARBA" id="ARBA00022722"/>
    </source>
</evidence>
<keyword evidence="11" id="KW-1185">Reference proteome</keyword>
<dbReference type="Proteomes" id="UP000295447">
    <property type="component" value="Unassembled WGS sequence"/>
</dbReference>
<feature type="binding site" evidence="8">
    <location>
        <position position="5"/>
    </location>
    <ligand>
        <name>Mg(2+)</name>
        <dbReference type="ChEBI" id="CHEBI:18420"/>
    </ligand>
</feature>
<organism evidence="10 11">
    <name type="scientific">Kribbella kalugense</name>
    <dbReference type="NCBI Taxonomy" id="2512221"/>
    <lineage>
        <taxon>Bacteria</taxon>
        <taxon>Bacillati</taxon>
        <taxon>Actinomycetota</taxon>
        <taxon>Actinomycetes</taxon>
        <taxon>Propionibacteriales</taxon>
        <taxon>Kribbellaceae</taxon>
        <taxon>Kribbella</taxon>
    </lineage>
</organism>
<keyword evidence="5 8" id="KW-0378">Hydrolase</keyword>
<accession>A0A4R7ZYG3</accession>
<dbReference type="AlphaFoldDB" id="A0A4R7ZYG3"/>
<feature type="domain" description="PIN" evidence="9">
    <location>
        <begin position="2"/>
        <end position="120"/>
    </location>
</feature>
<evidence type="ECO:0000256" key="8">
    <source>
        <dbReference type="HAMAP-Rule" id="MF_00265"/>
    </source>
</evidence>
<dbReference type="EMBL" id="SODF01000001">
    <property type="protein sequence ID" value="TDW22806.1"/>
    <property type="molecule type" value="Genomic_DNA"/>
</dbReference>
<dbReference type="RefSeq" id="WP_134116915.1">
    <property type="nucleotide sequence ID" value="NZ_SODF01000001.1"/>
</dbReference>
<evidence type="ECO:0000256" key="7">
    <source>
        <dbReference type="ARBA" id="ARBA00038093"/>
    </source>
</evidence>
<name>A0A4R7ZYG3_9ACTN</name>
<comment type="similarity">
    <text evidence="7 8">Belongs to the PINc/VapC protein family.</text>
</comment>
<dbReference type="HAMAP" id="MF_00265">
    <property type="entry name" value="VapC_Nob1"/>
    <property type="match status" value="1"/>
</dbReference>
<dbReference type="InterPro" id="IPR002716">
    <property type="entry name" value="PIN_dom"/>
</dbReference>
<dbReference type="GO" id="GO:0016787">
    <property type="term" value="F:hydrolase activity"/>
    <property type="evidence" value="ECO:0007669"/>
    <property type="project" value="UniProtKB-KW"/>
</dbReference>
<keyword evidence="2 8" id="KW-1277">Toxin-antitoxin system</keyword>
<keyword evidence="4 8" id="KW-0479">Metal-binding</keyword>
<proteinExistence type="inferred from homology"/>
<dbReference type="GO" id="GO:0000287">
    <property type="term" value="F:magnesium ion binding"/>
    <property type="evidence" value="ECO:0007669"/>
    <property type="project" value="UniProtKB-UniRule"/>
</dbReference>
<evidence type="ECO:0000256" key="6">
    <source>
        <dbReference type="ARBA" id="ARBA00022842"/>
    </source>
</evidence>
<comment type="caution">
    <text evidence="10">The sequence shown here is derived from an EMBL/GenBank/DDBJ whole genome shotgun (WGS) entry which is preliminary data.</text>
</comment>
<dbReference type="GO" id="GO:0090729">
    <property type="term" value="F:toxin activity"/>
    <property type="evidence" value="ECO:0007669"/>
    <property type="project" value="UniProtKB-KW"/>
</dbReference>
<evidence type="ECO:0000313" key="10">
    <source>
        <dbReference type="EMBL" id="TDW22806.1"/>
    </source>
</evidence>
<evidence type="ECO:0000313" key="11">
    <source>
        <dbReference type="Proteomes" id="UP000295447"/>
    </source>
</evidence>
<dbReference type="EC" id="3.1.-.-" evidence="8"/>
<keyword evidence="3 8" id="KW-0540">Nuclease</keyword>
<reference evidence="10 11" key="1">
    <citation type="submission" date="2019-03" db="EMBL/GenBank/DDBJ databases">
        <title>Genomic Encyclopedia of Type Strains, Phase III (KMG-III): the genomes of soil and plant-associated and newly described type strains.</title>
        <authorList>
            <person name="Whitman W."/>
        </authorList>
    </citation>
    <scope>NUCLEOTIDE SEQUENCE [LARGE SCALE GENOMIC DNA]</scope>
    <source>
        <strain evidence="10 11">VKM Ac-2570</strain>
    </source>
</reference>
<evidence type="ECO:0000256" key="4">
    <source>
        <dbReference type="ARBA" id="ARBA00022723"/>
    </source>
</evidence>
<gene>
    <name evidence="8" type="primary">vapC</name>
    <name evidence="10" type="ORF">EV650_1652</name>
</gene>
<evidence type="ECO:0000256" key="2">
    <source>
        <dbReference type="ARBA" id="ARBA00022649"/>
    </source>
</evidence>
<evidence type="ECO:0000256" key="5">
    <source>
        <dbReference type="ARBA" id="ARBA00022801"/>
    </source>
</evidence>
<comment type="function">
    <text evidence="8">Toxic component of a toxin-antitoxin (TA) system. An RNase.</text>
</comment>
<dbReference type="GO" id="GO:0004540">
    <property type="term" value="F:RNA nuclease activity"/>
    <property type="evidence" value="ECO:0007669"/>
    <property type="project" value="InterPro"/>
</dbReference>
<keyword evidence="6 8" id="KW-0460">Magnesium</keyword>
<evidence type="ECO:0000256" key="1">
    <source>
        <dbReference type="ARBA" id="ARBA00001946"/>
    </source>
</evidence>